<keyword evidence="2 4" id="KW-0547">Nucleotide-binding</keyword>
<evidence type="ECO:0000256" key="2">
    <source>
        <dbReference type="ARBA" id="ARBA00022741"/>
    </source>
</evidence>
<keyword evidence="5" id="KW-0479">Metal-binding</keyword>
<dbReference type="PANTHER" id="PTHR23407:SF1">
    <property type="entry name" value="5-FORMYLTETRAHYDROFOLATE CYCLO-LIGASE"/>
    <property type="match status" value="1"/>
</dbReference>
<keyword evidence="6" id="KW-0436">Ligase</keyword>
<dbReference type="Proteomes" id="UP000256845">
    <property type="component" value="Unassembled WGS sequence"/>
</dbReference>
<protein>
    <recommendedName>
        <fullName evidence="5">5-formyltetrahydrofolate cyclo-ligase</fullName>
        <ecNumber evidence="5">6.3.3.2</ecNumber>
    </recommendedName>
</protein>
<dbReference type="PANTHER" id="PTHR23407">
    <property type="entry name" value="ATPASE INHIBITOR/5-FORMYLTETRAHYDROFOLATE CYCLO-LIGASE"/>
    <property type="match status" value="1"/>
</dbReference>
<dbReference type="GO" id="GO:0046872">
    <property type="term" value="F:metal ion binding"/>
    <property type="evidence" value="ECO:0007669"/>
    <property type="project" value="UniProtKB-KW"/>
</dbReference>
<dbReference type="AlphaFoldDB" id="A0A3D9HK29"/>
<feature type="binding site" evidence="4">
    <location>
        <position position="58"/>
    </location>
    <ligand>
        <name>substrate</name>
    </ligand>
</feature>
<reference evidence="6 7" key="1">
    <citation type="submission" date="2018-07" db="EMBL/GenBank/DDBJ databases">
        <title>Genomic Encyclopedia of Type Strains, Phase III (KMG-III): the genomes of soil and plant-associated and newly described type strains.</title>
        <authorList>
            <person name="Whitman W."/>
        </authorList>
    </citation>
    <scope>NUCLEOTIDE SEQUENCE [LARGE SCALE GENOMIC DNA]</scope>
    <source>
        <strain evidence="6 7">CECT 8488</strain>
    </source>
</reference>
<gene>
    <name evidence="6" type="ORF">DFP90_105147</name>
</gene>
<comment type="similarity">
    <text evidence="1 5">Belongs to the 5-formyltetrahydrofolate cyclo-ligase family.</text>
</comment>
<organism evidence="6 7">
    <name type="scientific">Aestuariispira insulae</name>
    <dbReference type="NCBI Taxonomy" id="1461337"/>
    <lineage>
        <taxon>Bacteria</taxon>
        <taxon>Pseudomonadati</taxon>
        <taxon>Pseudomonadota</taxon>
        <taxon>Alphaproteobacteria</taxon>
        <taxon>Rhodospirillales</taxon>
        <taxon>Kiloniellaceae</taxon>
        <taxon>Aestuariispira</taxon>
    </lineage>
</organism>
<dbReference type="Pfam" id="PF01812">
    <property type="entry name" value="5-FTHF_cyc-lig"/>
    <property type="match status" value="1"/>
</dbReference>
<proteinExistence type="inferred from homology"/>
<comment type="caution">
    <text evidence="6">The sequence shown here is derived from an EMBL/GenBank/DDBJ whole genome shotgun (WGS) entry which is preliminary data.</text>
</comment>
<dbReference type="InterPro" id="IPR002698">
    <property type="entry name" value="FTHF_cligase"/>
</dbReference>
<feature type="binding site" evidence="4">
    <location>
        <position position="53"/>
    </location>
    <ligand>
        <name>substrate</name>
    </ligand>
</feature>
<dbReference type="GO" id="GO:0009396">
    <property type="term" value="P:folic acid-containing compound biosynthetic process"/>
    <property type="evidence" value="ECO:0007669"/>
    <property type="project" value="TreeGrafter"/>
</dbReference>
<keyword evidence="5" id="KW-0460">Magnesium</keyword>
<name>A0A3D9HK29_9PROT</name>
<dbReference type="InterPro" id="IPR024185">
    <property type="entry name" value="FTHF_cligase-like_sf"/>
</dbReference>
<evidence type="ECO:0000256" key="1">
    <source>
        <dbReference type="ARBA" id="ARBA00010638"/>
    </source>
</evidence>
<dbReference type="NCBIfam" id="TIGR02727">
    <property type="entry name" value="MTHFS_bact"/>
    <property type="match status" value="1"/>
</dbReference>
<dbReference type="EMBL" id="QRDW01000005">
    <property type="protein sequence ID" value="RED49775.1"/>
    <property type="molecule type" value="Genomic_DNA"/>
</dbReference>
<comment type="catalytic activity">
    <reaction evidence="5">
        <text>(6S)-5-formyl-5,6,7,8-tetrahydrofolate + ATP = (6R)-5,10-methenyltetrahydrofolate + ADP + phosphate</text>
        <dbReference type="Rhea" id="RHEA:10488"/>
        <dbReference type="ChEBI" id="CHEBI:30616"/>
        <dbReference type="ChEBI" id="CHEBI:43474"/>
        <dbReference type="ChEBI" id="CHEBI:57455"/>
        <dbReference type="ChEBI" id="CHEBI:57457"/>
        <dbReference type="ChEBI" id="CHEBI:456216"/>
        <dbReference type="EC" id="6.3.3.2"/>
    </reaction>
</comment>
<evidence type="ECO:0000256" key="5">
    <source>
        <dbReference type="RuleBase" id="RU361279"/>
    </source>
</evidence>
<evidence type="ECO:0000256" key="4">
    <source>
        <dbReference type="PIRSR" id="PIRSR006806-1"/>
    </source>
</evidence>
<sequence>MDLVEIKKQARKDASAKRKQAFNADDGSAMPLLETLFFDAVQPAPQSVISGFLPIGSEVDLRALLGHWTANGGISALPCVVGNDQPLLFREWREGDVLIKESFGTVAPGEDAPEHDPDILLVPMLAFDRAGYRLGYGGGFYDRTLEKLRSKKQVLAVGVAYAAQEVDAVPRDHHDQPLDLIVTEREVIRS</sequence>
<feature type="binding site" evidence="4">
    <location>
        <begin position="7"/>
        <end position="11"/>
    </location>
    <ligand>
        <name>ATP</name>
        <dbReference type="ChEBI" id="CHEBI:30616"/>
    </ligand>
</feature>
<comment type="cofactor">
    <cofactor evidence="5">
        <name>Mg(2+)</name>
        <dbReference type="ChEBI" id="CHEBI:18420"/>
    </cofactor>
</comment>
<dbReference type="PIRSF" id="PIRSF006806">
    <property type="entry name" value="FTHF_cligase"/>
    <property type="match status" value="1"/>
</dbReference>
<dbReference type="InterPro" id="IPR037171">
    <property type="entry name" value="NagB/RpiA_transferase-like"/>
</dbReference>
<evidence type="ECO:0000313" key="7">
    <source>
        <dbReference type="Proteomes" id="UP000256845"/>
    </source>
</evidence>
<dbReference type="GO" id="GO:0030272">
    <property type="term" value="F:5-formyltetrahydrofolate cyclo-ligase activity"/>
    <property type="evidence" value="ECO:0007669"/>
    <property type="project" value="UniProtKB-EC"/>
</dbReference>
<keyword evidence="7" id="KW-1185">Reference proteome</keyword>
<dbReference type="SUPFAM" id="SSF100950">
    <property type="entry name" value="NagB/RpiA/CoA transferase-like"/>
    <property type="match status" value="1"/>
</dbReference>
<dbReference type="Gene3D" id="3.40.50.10420">
    <property type="entry name" value="NagB/RpiA/CoA transferase-like"/>
    <property type="match status" value="1"/>
</dbReference>
<dbReference type="OrthoDB" id="9801938at2"/>
<evidence type="ECO:0000256" key="3">
    <source>
        <dbReference type="ARBA" id="ARBA00022840"/>
    </source>
</evidence>
<dbReference type="GO" id="GO:0005524">
    <property type="term" value="F:ATP binding"/>
    <property type="evidence" value="ECO:0007669"/>
    <property type="project" value="UniProtKB-KW"/>
</dbReference>
<dbReference type="RefSeq" id="WP_115937027.1">
    <property type="nucleotide sequence ID" value="NZ_QRDW01000005.1"/>
</dbReference>
<dbReference type="EC" id="6.3.3.2" evidence="5"/>
<dbReference type="GO" id="GO:0035999">
    <property type="term" value="P:tetrahydrofolate interconversion"/>
    <property type="evidence" value="ECO:0007669"/>
    <property type="project" value="TreeGrafter"/>
</dbReference>
<evidence type="ECO:0000313" key="6">
    <source>
        <dbReference type="EMBL" id="RED49775.1"/>
    </source>
</evidence>
<keyword evidence="3 4" id="KW-0067">ATP-binding</keyword>
<accession>A0A3D9HK29</accession>
<feature type="binding site" evidence="4">
    <location>
        <begin position="133"/>
        <end position="141"/>
    </location>
    <ligand>
        <name>ATP</name>
        <dbReference type="ChEBI" id="CHEBI:30616"/>
    </ligand>
</feature>